<dbReference type="InterPro" id="IPR050143">
    <property type="entry name" value="TRIM/RBCC"/>
</dbReference>
<evidence type="ECO:0000259" key="2">
    <source>
        <dbReference type="PROSITE" id="PS50188"/>
    </source>
</evidence>
<dbReference type="PRINTS" id="PR01407">
    <property type="entry name" value="BUTYPHLNCDUF"/>
</dbReference>
<feature type="domain" description="B30.2/SPRY" evidence="2">
    <location>
        <begin position="239"/>
        <end position="431"/>
    </location>
</feature>
<evidence type="ECO:0000313" key="4">
    <source>
        <dbReference type="Proteomes" id="UP001346869"/>
    </source>
</evidence>
<feature type="region of interest" description="Disordered" evidence="1">
    <location>
        <begin position="1"/>
        <end position="38"/>
    </location>
</feature>
<dbReference type="InterPro" id="IPR043136">
    <property type="entry name" value="B30.2/SPRY_sf"/>
</dbReference>
<dbReference type="EMBL" id="JAUZQC010000025">
    <property type="protein sequence ID" value="KAK5848643.1"/>
    <property type="molecule type" value="Genomic_DNA"/>
</dbReference>
<dbReference type="SMART" id="SM00449">
    <property type="entry name" value="SPRY"/>
    <property type="match status" value="1"/>
</dbReference>
<dbReference type="FunFam" id="2.60.120.920:FF:000004">
    <property type="entry name" value="Butyrophilin subfamily 1 member A1"/>
    <property type="match status" value="1"/>
</dbReference>
<name>A0AAN7WFF7_ELEMC</name>
<dbReference type="InterPro" id="IPR013320">
    <property type="entry name" value="ConA-like_dom_sf"/>
</dbReference>
<gene>
    <name evidence="3" type="ORF">PBY51_006239</name>
</gene>
<evidence type="ECO:0000256" key="1">
    <source>
        <dbReference type="SAM" id="MobiDB-lite"/>
    </source>
</evidence>
<reference evidence="3 4" key="2">
    <citation type="journal article" date="2023" name="Mol. Biol. Evol.">
        <title>Genomics of Secondarily Temperate Adaptation in the Only Non-Antarctic Icefish.</title>
        <authorList>
            <person name="Rivera-Colon A.G."/>
            <person name="Rayamajhi N."/>
            <person name="Minhas B.F."/>
            <person name="Madrigal G."/>
            <person name="Bilyk K.T."/>
            <person name="Yoon V."/>
            <person name="Hune M."/>
            <person name="Gregory S."/>
            <person name="Cheng C.H.C."/>
            <person name="Catchen J.M."/>
        </authorList>
    </citation>
    <scope>NUCLEOTIDE SEQUENCE [LARGE SCALE GENOMIC DNA]</scope>
    <source>
        <strain evidence="3">JMC-PN-2008</strain>
    </source>
</reference>
<dbReference type="InterPro" id="IPR003879">
    <property type="entry name" value="Butyrophylin_SPRY"/>
</dbReference>
<dbReference type="InterPro" id="IPR003877">
    <property type="entry name" value="SPRY_dom"/>
</dbReference>
<dbReference type="AlphaFoldDB" id="A0AAN7WFF7"/>
<dbReference type="SUPFAM" id="SSF49899">
    <property type="entry name" value="Concanavalin A-like lectins/glucanases"/>
    <property type="match status" value="1"/>
</dbReference>
<dbReference type="InterPro" id="IPR001870">
    <property type="entry name" value="B30.2/SPRY"/>
</dbReference>
<feature type="compositionally biased region" description="Basic and acidic residues" evidence="1">
    <location>
        <begin position="9"/>
        <end position="31"/>
    </location>
</feature>
<keyword evidence="4" id="KW-1185">Reference proteome</keyword>
<feature type="region of interest" description="Disordered" evidence="1">
    <location>
        <begin position="134"/>
        <end position="160"/>
    </location>
</feature>
<dbReference type="PROSITE" id="PS50188">
    <property type="entry name" value="B302_SPRY"/>
    <property type="match status" value="1"/>
</dbReference>
<evidence type="ECO:0000313" key="3">
    <source>
        <dbReference type="EMBL" id="KAK5848643.1"/>
    </source>
</evidence>
<dbReference type="Gene3D" id="2.60.120.920">
    <property type="match status" value="1"/>
</dbReference>
<sequence>MVGTTADPAEIRAEPKLTKKQLKAQENRTVCHSEPWNKPNLSGQVKPFEQFSQSCQLQGKPPATKRELKPLHSLKECLEFLQKLAEDVNIIGQVKSVSKRATPEGGSREPGSLQSSRRTILKWAEELELNMVQKDTRLTDENTTRKEDPGGKEKSDLEKDNERLQKWAEELMKIKESNGVSDEELKKLLFPRGRKDSRIAAILPLLEFVAWSLLSEDTEEAVSKLWLPTKQKAWRTGSGSPRYIPNSVWQWIQSARVSVRLDISNSHPWLDVSKDLLKVQEAAFPPTGVSNYSQLFAQRCCVLGDIVIKEGRHYWEVEVSPKGSWRIGVVSKSAPRNNRSTMSPRNGYWTLWRGNRLWACTERPTKLQRAALPRLIGVFVDFEEGQVSFYDAERRVHIYTFSDVFKHSLIPVFSYLDGDTFLKIIPAQIPEKMCLI</sequence>
<dbReference type="PANTHER" id="PTHR24103">
    <property type="entry name" value="E3 UBIQUITIN-PROTEIN LIGASE TRIM"/>
    <property type="match status" value="1"/>
</dbReference>
<dbReference type="Pfam" id="PF00622">
    <property type="entry name" value="SPRY"/>
    <property type="match status" value="1"/>
</dbReference>
<dbReference type="Proteomes" id="UP001346869">
    <property type="component" value="Unassembled WGS sequence"/>
</dbReference>
<feature type="region of interest" description="Disordered" evidence="1">
    <location>
        <begin position="97"/>
        <end position="116"/>
    </location>
</feature>
<protein>
    <recommendedName>
        <fullName evidence="2">B30.2/SPRY domain-containing protein</fullName>
    </recommendedName>
</protein>
<accession>A0AAN7WFF7</accession>
<organism evidence="3 4">
    <name type="scientific">Eleginops maclovinus</name>
    <name type="common">Patagonian blennie</name>
    <name type="synonym">Eleginus maclovinus</name>
    <dbReference type="NCBI Taxonomy" id="56733"/>
    <lineage>
        <taxon>Eukaryota</taxon>
        <taxon>Metazoa</taxon>
        <taxon>Chordata</taxon>
        <taxon>Craniata</taxon>
        <taxon>Vertebrata</taxon>
        <taxon>Euteleostomi</taxon>
        <taxon>Actinopterygii</taxon>
        <taxon>Neopterygii</taxon>
        <taxon>Teleostei</taxon>
        <taxon>Neoteleostei</taxon>
        <taxon>Acanthomorphata</taxon>
        <taxon>Eupercaria</taxon>
        <taxon>Perciformes</taxon>
        <taxon>Notothenioidei</taxon>
        <taxon>Eleginopidae</taxon>
        <taxon>Eleginops</taxon>
    </lineage>
</organism>
<reference evidence="3 4" key="1">
    <citation type="journal article" date="2023" name="Genes (Basel)">
        <title>Chromosome-Level Genome Assembly and Circadian Gene Repertoire of the Patagonia Blennie Eleginops maclovinus-The Closest Ancestral Proxy of Antarctic Cryonotothenioids.</title>
        <authorList>
            <person name="Cheng C.C."/>
            <person name="Rivera-Colon A.G."/>
            <person name="Minhas B.F."/>
            <person name="Wilson L."/>
            <person name="Rayamajhi N."/>
            <person name="Vargas-Chacoff L."/>
            <person name="Catchen J.M."/>
        </authorList>
    </citation>
    <scope>NUCLEOTIDE SEQUENCE [LARGE SCALE GENOMIC DNA]</scope>
    <source>
        <strain evidence="3">JMC-PN-2008</strain>
    </source>
</reference>
<proteinExistence type="predicted"/>
<comment type="caution">
    <text evidence="3">The sequence shown here is derived from an EMBL/GenBank/DDBJ whole genome shotgun (WGS) entry which is preliminary data.</text>
</comment>